<protein>
    <submittedName>
        <fullName evidence="5">AraC-type DNA-binding protein</fullName>
    </submittedName>
</protein>
<keyword evidence="3" id="KW-0804">Transcription</keyword>
<organism evidence="5 6">
    <name type="scientific">Pragia fontium DSM 5563 = ATCC 49100</name>
    <dbReference type="NCBI Taxonomy" id="1122977"/>
    <lineage>
        <taxon>Bacteria</taxon>
        <taxon>Pseudomonadati</taxon>
        <taxon>Pseudomonadota</taxon>
        <taxon>Gammaproteobacteria</taxon>
        <taxon>Enterobacterales</taxon>
        <taxon>Budviciaceae</taxon>
        <taxon>Pragia</taxon>
    </lineage>
</organism>
<evidence type="ECO:0000313" key="5">
    <source>
        <dbReference type="EMBL" id="SFC96844.1"/>
    </source>
</evidence>
<evidence type="ECO:0000313" key="6">
    <source>
        <dbReference type="Proteomes" id="UP000226420"/>
    </source>
</evidence>
<dbReference type="SUPFAM" id="SSF51215">
    <property type="entry name" value="Regulatory protein AraC"/>
    <property type="match status" value="1"/>
</dbReference>
<dbReference type="Gene3D" id="1.10.10.60">
    <property type="entry name" value="Homeodomain-like"/>
    <property type="match status" value="2"/>
</dbReference>
<gene>
    <name evidence="5" type="ORF">SAMN02745723_10681</name>
</gene>
<dbReference type="Pfam" id="PF02311">
    <property type="entry name" value="AraC_binding"/>
    <property type="match status" value="1"/>
</dbReference>
<accession>A0AAJ5BHI2</accession>
<dbReference type="InterPro" id="IPR037923">
    <property type="entry name" value="HTH-like"/>
</dbReference>
<keyword evidence="2 5" id="KW-0238">DNA-binding</keyword>
<name>A0AAJ5BHI2_9GAMM</name>
<proteinExistence type="predicted"/>
<feature type="domain" description="HTH araC/xylS-type" evidence="4">
    <location>
        <begin position="192"/>
        <end position="290"/>
    </location>
</feature>
<dbReference type="GO" id="GO:0043565">
    <property type="term" value="F:sequence-specific DNA binding"/>
    <property type="evidence" value="ECO:0007669"/>
    <property type="project" value="InterPro"/>
</dbReference>
<evidence type="ECO:0000256" key="3">
    <source>
        <dbReference type="ARBA" id="ARBA00023163"/>
    </source>
</evidence>
<dbReference type="InterPro" id="IPR014710">
    <property type="entry name" value="RmlC-like_jellyroll"/>
</dbReference>
<dbReference type="SUPFAM" id="SSF46689">
    <property type="entry name" value="Homeodomain-like"/>
    <property type="match status" value="2"/>
</dbReference>
<dbReference type="InterPro" id="IPR009057">
    <property type="entry name" value="Homeodomain-like_sf"/>
</dbReference>
<evidence type="ECO:0000259" key="4">
    <source>
        <dbReference type="PROSITE" id="PS01124"/>
    </source>
</evidence>
<keyword evidence="1" id="KW-0805">Transcription regulation</keyword>
<dbReference type="InterPro" id="IPR003313">
    <property type="entry name" value="AraC-bd"/>
</dbReference>
<evidence type="ECO:0000256" key="2">
    <source>
        <dbReference type="ARBA" id="ARBA00023125"/>
    </source>
</evidence>
<comment type="caution">
    <text evidence="5">The sequence shown here is derived from an EMBL/GenBank/DDBJ whole genome shotgun (WGS) entry which is preliminary data.</text>
</comment>
<dbReference type="InterPro" id="IPR018060">
    <property type="entry name" value="HTH_AraC"/>
</dbReference>
<reference evidence="5 6" key="1">
    <citation type="submission" date="2016-10" db="EMBL/GenBank/DDBJ databases">
        <authorList>
            <person name="Varghese N."/>
            <person name="Submissions S."/>
        </authorList>
    </citation>
    <scope>NUCLEOTIDE SEQUENCE [LARGE SCALE GENOMIC DNA]</scope>
    <source>
        <strain evidence="5 6">DSM 5563</strain>
    </source>
</reference>
<dbReference type="SMART" id="SM00342">
    <property type="entry name" value="HTH_ARAC"/>
    <property type="match status" value="1"/>
</dbReference>
<dbReference type="Proteomes" id="UP000226420">
    <property type="component" value="Unassembled WGS sequence"/>
</dbReference>
<evidence type="ECO:0000256" key="1">
    <source>
        <dbReference type="ARBA" id="ARBA00023015"/>
    </source>
</evidence>
<dbReference type="GO" id="GO:0003700">
    <property type="term" value="F:DNA-binding transcription factor activity"/>
    <property type="evidence" value="ECO:0007669"/>
    <property type="project" value="InterPro"/>
</dbReference>
<dbReference type="EMBL" id="FOLW01000006">
    <property type="protein sequence ID" value="SFC96844.1"/>
    <property type="molecule type" value="Genomic_DNA"/>
</dbReference>
<dbReference type="PANTHER" id="PTHR43280:SF34">
    <property type="entry name" value="ARAC-FAMILY TRANSCRIPTIONAL REGULATOR"/>
    <property type="match status" value="1"/>
</dbReference>
<dbReference type="Gene3D" id="2.60.120.10">
    <property type="entry name" value="Jelly Rolls"/>
    <property type="match status" value="1"/>
</dbReference>
<dbReference type="AlphaFoldDB" id="A0AAJ5BHI2"/>
<dbReference type="Pfam" id="PF12833">
    <property type="entry name" value="HTH_18"/>
    <property type="match status" value="1"/>
</dbReference>
<sequence>MFPFSVTRKLNQQQEIVASDNEVSGYELVTFDKEKINIFAAQFRNCEPHWHNASEFIYVLQGGFAITVNRNVMKLTAGGMLYINHDEIHSLEASEPGSLLLTIQFSPNLFDDLSHGLLINYYVNGTADYRAKDSQVRDAFIALVQDCLHVSDSVSFHKMSLIYMLLANLEQAGEHLDDLQVSTSKKDEQLIKTCIEYINNNYSRELNLTQLADRAGISYHYFSRLFKKISGYNFKEYLSFVRINRAKFLLKNTQVPITDISHSCGFSEHKHLISVFKKYYLMTPTEFRKNYVSETHEELSEMVTDVRYIELSPEILNKIIHPC</sequence>
<dbReference type="RefSeq" id="WP_074822925.1">
    <property type="nucleotide sequence ID" value="NZ_FOLW01000006.1"/>
</dbReference>
<dbReference type="PROSITE" id="PS01124">
    <property type="entry name" value="HTH_ARAC_FAMILY_2"/>
    <property type="match status" value="1"/>
</dbReference>
<dbReference type="PANTHER" id="PTHR43280">
    <property type="entry name" value="ARAC-FAMILY TRANSCRIPTIONAL REGULATOR"/>
    <property type="match status" value="1"/>
</dbReference>